<dbReference type="OrthoDB" id="1633386at2"/>
<dbReference type="AlphaFoldDB" id="A0A6I4UI72"/>
<evidence type="ECO:0000313" key="3">
    <source>
        <dbReference type="EMBL" id="MXP37524.1"/>
    </source>
</evidence>
<dbReference type="InterPro" id="IPR011928">
    <property type="entry name" value="Phage_phiJL001_Gp84"/>
</dbReference>
<reference evidence="3 4" key="1">
    <citation type="submission" date="2019-12" db="EMBL/GenBank/DDBJ databases">
        <title>Genomic-based taxomic classification of the family Erythrobacteraceae.</title>
        <authorList>
            <person name="Xu L."/>
        </authorList>
    </citation>
    <scope>NUCLEOTIDE SEQUENCE [LARGE SCALE GENOMIC DNA]</scope>
    <source>
        <strain evidence="3 4">JCM 10282</strain>
    </source>
</reference>
<dbReference type="EMBL" id="JACICE010000001">
    <property type="protein sequence ID" value="MBB3774835.1"/>
    <property type="molecule type" value="Genomic_DNA"/>
</dbReference>
<name>A0A6I4UI72_9SPHN</name>
<protein>
    <submittedName>
        <fullName evidence="3">DUF2163 domain-containing protein</fullName>
    </submittedName>
    <submittedName>
        <fullName evidence="2">Phage protein (TIGR02218 family)</fullName>
    </submittedName>
</protein>
<proteinExistence type="predicted"/>
<comment type="caution">
    <text evidence="3">The sequence shown here is derived from an EMBL/GenBank/DDBJ whole genome shotgun (WGS) entry which is preliminary data.</text>
</comment>
<evidence type="ECO:0000313" key="2">
    <source>
        <dbReference type="EMBL" id="MBB3774835.1"/>
    </source>
</evidence>
<sequence length="269" mass="29045">MRVFFDRELDTVATFWRIYRRDGAALAFTSHDRDLSFGGIRHLATPGMIPAAIRLTSELANDSAEVQGVLNHDSICADELAAGLFDEAAIAIGAVDWISLDHHTLYTGQIGRIKDDSTQFSAELRSTKSLLEQDLVPRTSPTCRAEFCGRGCGLSAVRFTAVVPLAAIDLEANRVRFAGLDGEAHVDGRLRFMAGPQTGVAFGVIDAEGDWLVLDRPLVAGTPLGTRAELREGCDHTIATCAARFGNAANFRGEPFLPGNDLLARYGQP</sequence>
<evidence type="ECO:0000313" key="5">
    <source>
        <dbReference type="Proteomes" id="UP000548685"/>
    </source>
</evidence>
<evidence type="ECO:0000259" key="1">
    <source>
        <dbReference type="Pfam" id="PF09356"/>
    </source>
</evidence>
<dbReference type="Proteomes" id="UP000430021">
    <property type="component" value="Unassembled WGS sequence"/>
</dbReference>
<dbReference type="Proteomes" id="UP000548685">
    <property type="component" value="Unassembled WGS sequence"/>
</dbReference>
<feature type="domain" description="Bacteriophage phiJL001 Gp84 C-terminal" evidence="1">
    <location>
        <begin position="187"/>
        <end position="261"/>
    </location>
</feature>
<keyword evidence="5" id="KW-1185">Reference proteome</keyword>
<evidence type="ECO:0000313" key="4">
    <source>
        <dbReference type="Proteomes" id="UP000430021"/>
    </source>
</evidence>
<dbReference type="NCBIfam" id="TIGR02218">
    <property type="entry name" value="phg_TIGR02218"/>
    <property type="match status" value="1"/>
</dbReference>
<organism evidence="3 4">
    <name type="scientific">Erythrobacter ramosus</name>
    <dbReference type="NCBI Taxonomy" id="35811"/>
    <lineage>
        <taxon>Bacteria</taxon>
        <taxon>Pseudomonadati</taxon>
        <taxon>Pseudomonadota</taxon>
        <taxon>Alphaproteobacteria</taxon>
        <taxon>Sphingomonadales</taxon>
        <taxon>Erythrobacteraceae</taxon>
        <taxon>Erythrobacter/Porphyrobacter group</taxon>
        <taxon>Erythrobacter</taxon>
    </lineage>
</organism>
<dbReference type="Pfam" id="PF09931">
    <property type="entry name" value="Phage_phiJL001_Gp84_N"/>
    <property type="match status" value="1"/>
</dbReference>
<dbReference type="EMBL" id="WTYB01000001">
    <property type="protein sequence ID" value="MXP37524.1"/>
    <property type="molecule type" value="Genomic_DNA"/>
</dbReference>
<dbReference type="RefSeq" id="WP_160759653.1">
    <property type="nucleotide sequence ID" value="NZ_BAAADZ010000002.1"/>
</dbReference>
<dbReference type="Pfam" id="PF09356">
    <property type="entry name" value="Phage_BR0599"/>
    <property type="match status" value="1"/>
</dbReference>
<accession>A0A6I4UI72</accession>
<gene>
    <name evidence="2" type="ORF">FHS52_000778</name>
    <name evidence="3" type="ORF">GRI59_02705</name>
</gene>
<dbReference type="InterPro" id="IPR018964">
    <property type="entry name" value="Phage_phiJL001_Gp84_C"/>
</dbReference>
<reference evidence="2 5" key="2">
    <citation type="submission" date="2020-08" db="EMBL/GenBank/DDBJ databases">
        <title>Genomic Encyclopedia of Type Strains, Phase IV (KMG-IV): sequencing the most valuable type-strain genomes for metagenomic binning, comparative biology and taxonomic classification.</title>
        <authorList>
            <person name="Goeker M."/>
        </authorList>
    </citation>
    <scope>NUCLEOTIDE SEQUENCE [LARGE SCALE GENOMIC DNA]</scope>
    <source>
        <strain evidence="2 5">DSM 8510</strain>
    </source>
</reference>